<dbReference type="PANTHER" id="PTHR11685">
    <property type="entry name" value="RBR FAMILY RING FINGER AND IBR DOMAIN-CONTAINING"/>
    <property type="match status" value="1"/>
</dbReference>
<dbReference type="eggNOG" id="KOG1812">
    <property type="taxonomic scope" value="Eukaryota"/>
</dbReference>
<feature type="compositionally biased region" description="Low complexity" evidence="13">
    <location>
        <begin position="1"/>
        <end position="33"/>
    </location>
</feature>
<evidence type="ECO:0000313" key="16">
    <source>
        <dbReference type="EMBL" id="ERM96071.1"/>
    </source>
</evidence>
<dbReference type="GO" id="GO:0061630">
    <property type="term" value="F:ubiquitin protein ligase activity"/>
    <property type="evidence" value="ECO:0000318"/>
    <property type="project" value="GO_Central"/>
</dbReference>
<keyword evidence="10" id="KW-0833">Ubl conjugation pathway</keyword>
<evidence type="ECO:0000313" key="17">
    <source>
        <dbReference type="Proteomes" id="UP000017836"/>
    </source>
</evidence>
<evidence type="ECO:0000256" key="2">
    <source>
        <dbReference type="ARBA" id="ARBA00001947"/>
    </source>
</evidence>
<feature type="domain" description="RING-type" evidence="14">
    <location>
        <begin position="195"/>
        <end position="241"/>
    </location>
</feature>
<comment type="similarity">
    <text evidence="4">Belongs to the RBR family. Ariadne subfamily.</text>
</comment>
<dbReference type="GO" id="GO:0000151">
    <property type="term" value="C:ubiquitin ligase complex"/>
    <property type="evidence" value="ECO:0000318"/>
    <property type="project" value="GO_Central"/>
</dbReference>
<evidence type="ECO:0000256" key="8">
    <source>
        <dbReference type="ARBA" id="ARBA00022737"/>
    </source>
</evidence>
<dbReference type="EC" id="2.3.2.31" evidence="5"/>
<dbReference type="SUPFAM" id="SSF57850">
    <property type="entry name" value="RING/U-box"/>
    <property type="match status" value="2"/>
</dbReference>
<evidence type="ECO:0000256" key="4">
    <source>
        <dbReference type="ARBA" id="ARBA00005884"/>
    </source>
</evidence>
<dbReference type="Gene3D" id="3.30.40.10">
    <property type="entry name" value="Zinc/RING finger domain, C3HC4 (zinc finger)"/>
    <property type="match status" value="1"/>
</dbReference>
<evidence type="ECO:0000256" key="7">
    <source>
        <dbReference type="ARBA" id="ARBA00022723"/>
    </source>
</evidence>
<dbReference type="AlphaFoldDB" id="W1NKS5"/>
<evidence type="ECO:0000256" key="1">
    <source>
        <dbReference type="ARBA" id="ARBA00001798"/>
    </source>
</evidence>
<evidence type="ECO:0000256" key="13">
    <source>
        <dbReference type="SAM" id="MobiDB-lite"/>
    </source>
</evidence>
<feature type="compositionally biased region" description="Low complexity" evidence="13">
    <location>
        <begin position="64"/>
        <end position="82"/>
    </location>
</feature>
<feature type="region of interest" description="Disordered" evidence="13">
    <location>
        <begin position="1"/>
        <end position="88"/>
    </location>
</feature>
<evidence type="ECO:0000259" key="15">
    <source>
        <dbReference type="PROSITE" id="PS51873"/>
    </source>
</evidence>
<dbReference type="InterPro" id="IPR002867">
    <property type="entry name" value="IBR_dom"/>
</dbReference>
<keyword evidence="9 12" id="KW-0863">Zinc-finger</keyword>
<dbReference type="STRING" id="13333.W1NKS5"/>
<dbReference type="InterPro" id="IPR031127">
    <property type="entry name" value="E3_UB_ligase_RBR"/>
</dbReference>
<evidence type="ECO:0000256" key="11">
    <source>
        <dbReference type="ARBA" id="ARBA00022833"/>
    </source>
</evidence>
<dbReference type="GO" id="GO:0031624">
    <property type="term" value="F:ubiquitin conjugating enzyme binding"/>
    <property type="evidence" value="ECO:0000318"/>
    <property type="project" value="GO_Central"/>
</dbReference>
<dbReference type="GO" id="GO:0006511">
    <property type="term" value="P:ubiquitin-dependent protein catabolic process"/>
    <property type="evidence" value="ECO:0000318"/>
    <property type="project" value="GO_Central"/>
</dbReference>
<evidence type="ECO:0000256" key="3">
    <source>
        <dbReference type="ARBA" id="ARBA00003976"/>
    </source>
</evidence>
<reference evidence="17" key="1">
    <citation type="journal article" date="2013" name="Science">
        <title>The Amborella genome and the evolution of flowering plants.</title>
        <authorList>
            <consortium name="Amborella Genome Project"/>
        </authorList>
    </citation>
    <scope>NUCLEOTIDE SEQUENCE [LARGE SCALE GENOMIC DNA]</scope>
</reference>
<dbReference type="SMART" id="SM00647">
    <property type="entry name" value="IBR"/>
    <property type="match status" value="1"/>
</dbReference>
<keyword evidence="17" id="KW-1185">Reference proteome</keyword>
<comment type="function">
    <text evidence="3">Might act as an E3 ubiquitin-protein ligase, or as part of E3 complex, which accepts ubiquitin from specific E2 ubiquitin-conjugating enzymes and then transfers it to substrates.</text>
</comment>
<protein>
    <recommendedName>
        <fullName evidence="5">RBR-type E3 ubiquitin transferase</fullName>
        <ecNumber evidence="5">2.3.2.31</ecNumber>
    </recommendedName>
</protein>
<dbReference type="GO" id="GO:0005737">
    <property type="term" value="C:cytoplasm"/>
    <property type="evidence" value="ECO:0000318"/>
    <property type="project" value="GO_Central"/>
</dbReference>
<dbReference type="FunFam" id="3.30.40.10:FF:000230">
    <property type="entry name" value="RBR-type E3 ubiquitin transferase"/>
    <property type="match status" value="1"/>
</dbReference>
<feature type="region of interest" description="Disordered" evidence="13">
    <location>
        <begin position="105"/>
        <end position="151"/>
    </location>
</feature>
<evidence type="ECO:0000256" key="10">
    <source>
        <dbReference type="ARBA" id="ARBA00022786"/>
    </source>
</evidence>
<keyword evidence="11" id="KW-0862">Zinc</keyword>
<comment type="catalytic activity">
    <reaction evidence="1">
        <text>[E2 ubiquitin-conjugating enzyme]-S-ubiquitinyl-L-cysteine + [acceptor protein]-L-lysine = [E2 ubiquitin-conjugating enzyme]-L-cysteine + [acceptor protein]-N(6)-ubiquitinyl-L-lysine.</text>
        <dbReference type="EC" id="2.3.2.31"/>
    </reaction>
</comment>
<dbReference type="HOGENOM" id="CLU_732261_0_0_1"/>
<dbReference type="GO" id="GO:0008270">
    <property type="term" value="F:zinc ion binding"/>
    <property type="evidence" value="ECO:0007669"/>
    <property type="project" value="UniProtKB-KW"/>
</dbReference>
<dbReference type="PROSITE" id="PS50089">
    <property type="entry name" value="ZF_RING_2"/>
    <property type="match status" value="1"/>
</dbReference>
<dbReference type="InterPro" id="IPR001841">
    <property type="entry name" value="Znf_RING"/>
</dbReference>
<dbReference type="Proteomes" id="UP000017836">
    <property type="component" value="Unassembled WGS sequence"/>
</dbReference>
<evidence type="ECO:0000256" key="12">
    <source>
        <dbReference type="PROSITE-ProRule" id="PRU00175"/>
    </source>
</evidence>
<sequence length="378" mass="42077">MDTPSPSSSPKAPLLSTKNRSSLSNGNSSSLSSIKPTPHSAANPPPLSKTSPETMSKKRKWRISSSTTSPSLSKPAKTSSPSIPKPNPYFLTTCSVETTLKTAIPEPSSSATSLYRPHKEPTIIFKPNPSSHSKIKIKTEPEPSTSLSRHRKEPTIIFKPNPSSRSKIKFKTKPVTTTKERERKRSKCSSSAMVCEICMDHKPYEETFSNPTCSHTHCNECITKHIASKLQENLTLIECPVPSCKQVIEIESCMPFLPKEVFERWSAVLSEATILGSNKYYCPFEDCSGLLEFVEGENINIKESECPYCNRLFCARCKVPWHSGFKCEEFEMKDDDDLFIKLAMEKKWTACPNCACVNFATDVDAPGNSNTHANRSDH</sequence>
<dbReference type="GO" id="GO:0016567">
    <property type="term" value="P:protein ubiquitination"/>
    <property type="evidence" value="ECO:0007669"/>
    <property type="project" value="InterPro"/>
</dbReference>
<evidence type="ECO:0000259" key="14">
    <source>
        <dbReference type="PROSITE" id="PS50089"/>
    </source>
</evidence>
<keyword evidence="6" id="KW-0808">Transferase</keyword>
<name>W1NKS5_AMBTC</name>
<dbReference type="EMBL" id="KI397331">
    <property type="protein sequence ID" value="ERM96071.1"/>
    <property type="molecule type" value="Genomic_DNA"/>
</dbReference>
<comment type="cofactor">
    <cofactor evidence="2">
        <name>Zn(2+)</name>
        <dbReference type="ChEBI" id="CHEBI:29105"/>
    </cofactor>
</comment>
<keyword evidence="8" id="KW-0677">Repeat</keyword>
<dbReference type="CDD" id="cd22582">
    <property type="entry name" value="BRcat_RBR_unk"/>
    <property type="match status" value="1"/>
</dbReference>
<dbReference type="Pfam" id="PF01485">
    <property type="entry name" value="IBR"/>
    <property type="match status" value="1"/>
</dbReference>
<accession>W1NKS5</accession>
<evidence type="ECO:0000256" key="5">
    <source>
        <dbReference type="ARBA" id="ARBA00012251"/>
    </source>
</evidence>
<evidence type="ECO:0000256" key="9">
    <source>
        <dbReference type="ARBA" id="ARBA00022771"/>
    </source>
</evidence>
<dbReference type="PROSITE" id="PS51873">
    <property type="entry name" value="TRIAD"/>
    <property type="match status" value="1"/>
</dbReference>
<dbReference type="InterPro" id="IPR044066">
    <property type="entry name" value="TRIAD_supradom"/>
</dbReference>
<evidence type="ECO:0000256" key="6">
    <source>
        <dbReference type="ARBA" id="ARBA00022679"/>
    </source>
</evidence>
<dbReference type="InterPro" id="IPR013083">
    <property type="entry name" value="Znf_RING/FYVE/PHD"/>
</dbReference>
<organism evidence="16 17">
    <name type="scientific">Amborella trichopoda</name>
    <dbReference type="NCBI Taxonomy" id="13333"/>
    <lineage>
        <taxon>Eukaryota</taxon>
        <taxon>Viridiplantae</taxon>
        <taxon>Streptophyta</taxon>
        <taxon>Embryophyta</taxon>
        <taxon>Tracheophyta</taxon>
        <taxon>Spermatophyta</taxon>
        <taxon>Magnoliopsida</taxon>
        <taxon>Amborellales</taxon>
        <taxon>Amborellaceae</taxon>
        <taxon>Amborella</taxon>
    </lineage>
</organism>
<dbReference type="Gramene" id="ERM96071">
    <property type="protein sequence ID" value="ERM96071"/>
    <property type="gene ID" value="AMTR_s00129p00115880"/>
</dbReference>
<keyword evidence="7" id="KW-0479">Metal-binding</keyword>
<proteinExistence type="inferred from homology"/>
<gene>
    <name evidence="16" type="ORF">AMTR_s00129p00115880</name>
</gene>
<feature type="domain" description="RING-type" evidence="15">
    <location>
        <begin position="191"/>
        <end position="378"/>
    </location>
</feature>